<keyword evidence="1" id="KW-0812">Transmembrane</keyword>
<name>A0A8D8ZD25_9HEMI</name>
<sequence length="104" mass="12103">MMALVFINHAKCLDILNMVYKIILYNIGMLHSGYLSVDREDIVIYRNKRSTECDLLFVSVYSSYFVLPTMIMVMVFSVFVVGYNNNDVISCVTFFPPRQVWRLG</sequence>
<evidence type="ECO:0000256" key="1">
    <source>
        <dbReference type="SAM" id="Phobius"/>
    </source>
</evidence>
<dbReference type="EMBL" id="HBUF01494313">
    <property type="protein sequence ID" value="CAG6745414.1"/>
    <property type="molecule type" value="Transcribed_RNA"/>
</dbReference>
<accession>A0A8D8ZD25</accession>
<protein>
    <submittedName>
        <fullName evidence="2">Uncharacterized protein</fullName>
    </submittedName>
</protein>
<feature type="transmembrane region" description="Helical" evidence="1">
    <location>
        <begin position="55"/>
        <end position="83"/>
    </location>
</feature>
<evidence type="ECO:0000313" key="2">
    <source>
        <dbReference type="EMBL" id="CAG6745414.1"/>
    </source>
</evidence>
<proteinExistence type="predicted"/>
<keyword evidence="1" id="KW-1133">Transmembrane helix</keyword>
<reference evidence="2" key="1">
    <citation type="submission" date="2021-05" db="EMBL/GenBank/DDBJ databases">
        <authorList>
            <person name="Alioto T."/>
            <person name="Alioto T."/>
            <person name="Gomez Garrido J."/>
        </authorList>
    </citation>
    <scope>NUCLEOTIDE SEQUENCE</scope>
</reference>
<organism evidence="2">
    <name type="scientific">Cacopsylla melanoneura</name>
    <dbReference type="NCBI Taxonomy" id="428564"/>
    <lineage>
        <taxon>Eukaryota</taxon>
        <taxon>Metazoa</taxon>
        <taxon>Ecdysozoa</taxon>
        <taxon>Arthropoda</taxon>
        <taxon>Hexapoda</taxon>
        <taxon>Insecta</taxon>
        <taxon>Pterygota</taxon>
        <taxon>Neoptera</taxon>
        <taxon>Paraneoptera</taxon>
        <taxon>Hemiptera</taxon>
        <taxon>Sternorrhyncha</taxon>
        <taxon>Psylloidea</taxon>
        <taxon>Psyllidae</taxon>
        <taxon>Psyllinae</taxon>
        <taxon>Cacopsylla</taxon>
    </lineage>
</organism>
<dbReference type="AlphaFoldDB" id="A0A8D8ZD25"/>
<keyword evidence="1" id="KW-0472">Membrane</keyword>